<keyword evidence="3" id="KW-0949">S-adenosyl-L-methionine</keyword>
<dbReference type="InterPro" id="IPR013216">
    <property type="entry name" value="Methyltransf_11"/>
</dbReference>
<keyword evidence="6" id="KW-1185">Reference proteome</keyword>
<name>A0A897NQ68_9EURY</name>
<keyword evidence="1 5" id="KW-0489">Methyltransferase</keyword>
<protein>
    <submittedName>
        <fullName evidence="5">SAM-dependent methyltransferase</fullName>
    </submittedName>
</protein>
<keyword evidence="2 5" id="KW-0808">Transferase</keyword>
<evidence type="ECO:0000259" key="4">
    <source>
        <dbReference type="Pfam" id="PF08241"/>
    </source>
</evidence>
<accession>A0A897NQ68</accession>
<dbReference type="AlphaFoldDB" id="A0A897NQ68"/>
<dbReference type="EMBL" id="CP064791">
    <property type="protein sequence ID" value="QSG14908.1"/>
    <property type="molecule type" value="Genomic_DNA"/>
</dbReference>
<reference evidence="5 6" key="1">
    <citation type="submission" date="2020-11" db="EMBL/GenBank/DDBJ databases">
        <title>Carbohydrate-dependent, anaerobic sulfur respiration: A novel catabolism in halophilic archaea.</title>
        <authorList>
            <person name="Sorokin D.Y."/>
            <person name="Messina E."/>
            <person name="Smedile F."/>
            <person name="La Cono V."/>
            <person name="Hallsworth J.E."/>
            <person name="Yakimov M.M."/>
        </authorList>
    </citation>
    <scope>NUCLEOTIDE SEQUENCE [LARGE SCALE GENOMIC DNA]</scope>
    <source>
        <strain evidence="5 6">HSR-Est</strain>
    </source>
</reference>
<evidence type="ECO:0000313" key="6">
    <source>
        <dbReference type="Proteomes" id="UP000663292"/>
    </source>
</evidence>
<dbReference type="PROSITE" id="PS01184">
    <property type="entry name" value="UBIE_2"/>
    <property type="match status" value="1"/>
</dbReference>
<dbReference type="GeneID" id="68858016"/>
<dbReference type="Proteomes" id="UP000663292">
    <property type="component" value="Chromosome"/>
</dbReference>
<organism evidence="5 6">
    <name type="scientific">Halapricum desulfuricans</name>
    <dbReference type="NCBI Taxonomy" id="2841257"/>
    <lineage>
        <taxon>Archaea</taxon>
        <taxon>Methanobacteriati</taxon>
        <taxon>Methanobacteriota</taxon>
        <taxon>Stenosarchaea group</taxon>
        <taxon>Halobacteria</taxon>
        <taxon>Halobacteriales</taxon>
        <taxon>Haloarculaceae</taxon>
        <taxon>Halapricum</taxon>
    </lineage>
</organism>
<evidence type="ECO:0000256" key="3">
    <source>
        <dbReference type="ARBA" id="ARBA00022691"/>
    </source>
</evidence>
<dbReference type="GO" id="GO:0008757">
    <property type="term" value="F:S-adenosylmethionine-dependent methyltransferase activity"/>
    <property type="evidence" value="ECO:0007669"/>
    <property type="project" value="InterPro"/>
</dbReference>
<dbReference type="InterPro" id="IPR023576">
    <property type="entry name" value="UbiE/COQ5_MeTrFase_CS"/>
</dbReference>
<dbReference type="SUPFAM" id="SSF53335">
    <property type="entry name" value="S-adenosyl-L-methionine-dependent methyltransferases"/>
    <property type="match status" value="1"/>
</dbReference>
<dbReference type="CDD" id="cd02440">
    <property type="entry name" value="AdoMet_MTases"/>
    <property type="match status" value="1"/>
</dbReference>
<dbReference type="RefSeq" id="WP_229120177.1">
    <property type="nucleotide sequence ID" value="NZ_CP064791.1"/>
</dbReference>
<dbReference type="GO" id="GO:0032259">
    <property type="term" value="P:methylation"/>
    <property type="evidence" value="ECO:0007669"/>
    <property type="project" value="UniProtKB-KW"/>
</dbReference>
<evidence type="ECO:0000256" key="1">
    <source>
        <dbReference type="ARBA" id="ARBA00022603"/>
    </source>
</evidence>
<dbReference type="InterPro" id="IPR029063">
    <property type="entry name" value="SAM-dependent_MTases_sf"/>
</dbReference>
<dbReference type="Gene3D" id="3.40.50.150">
    <property type="entry name" value="Vaccinia Virus protein VP39"/>
    <property type="match status" value="1"/>
</dbReference>
<feature type="domain" description="Methyltransferase type 11" evidence="4">
    <location>
        <begin position="42"/>
        <end position="131"/>
    </location>
</feature>
<evidence type="ECO:0000256" key="2">
    <source>
        <dbReference type="ARBA" id="ARBA00022679"/>
    </source>
</evidence>
<evidence type="ECO:0000313" key="5">
    <source>
        <dbReference type="EMBL" id="QSG14908.1"/>
    </source>
</evidence>
<dbReference type="Pfam" id="PF08241">
    <property type="entry name" value="Methyltransf_11"/>
    <property type="match status" value="1"/>
</dbReference>
<dbReference type="PANTHER" id="PTHR43591">
    <property type="entry name" value="METHYLTRANSFERASE"/>
    <property type="match status" value="1"/>
</dbReference>
<proteinExistence type="predicted"/>
<sequence>MGFHTFDSSQADGLEDQSRFKYVSVDELLALFRPDDDAVVADLGSGTGFYTDEVAPYVENVYAVDIQEAMHEHYREKGLPANVEQVTAEVADLPFEDDALDGVFSTMTYHEFASEASLAELARVCRPGARVGIADWSSAGTGERGPPLGERFDADEAATALESAGFETDRADDRRETFVVSSRLE</sequence>
<gene>
    <name evidence="5" type="ORF">HSEST_1376</name>
</gene>